<sequence length="66" mass="7613">MYPIEYAAIILALSRKLDQGNTDKCHKKTTIGMYSQFIEDRNKVVWNYDLGVVELSQETATIECKK</sequence>
<proteinExistence type="predicted"/>
<evidence type="ECO:0000313" key="2">
    <source>
        <dbReference type="Proteomes" id="UP000054047"/>
    </source>
</evidence>
<protein>
    <submittedName>
        <fullName evidence="1">Uncharacterized protein</fullName>
    </submittedName>
</protein>
<dbReference type="EMBL" id="KN730183">
    <property type="protein sequence ID" value="KIH61377.1"/>
    <property type="molecule type" value="Genomic_DNA"/>
</dbReference>
<organism evidence="1 2">
    <name type="scientific">Ancylostoma duodenale</name>
    <dbReference type="NCBI Taxonomy" id="51022"/>
    <lineage>
        <taxon>Eukaryota</taxon>
        <taxon>Metazoa</taxon>
        <taxon>Ecdysozoa</taxon>
        <taxon>Nematoda</taxon>
        <taxon>Chromadorea</taxon>
        <taxon>Rhabditida</taxon>
        <taxon>Rhabditina</taxon>
        <taxon>Rhabditomorpha</taxon>
        <taxon>Strongyloidea</taxon>
        <taxon>Ancylostomatidae</taxon>
        <taxon>Ancylostomatinae</taxon>
        <taxon>Ancylostoma</taxon>
    </lineage>
</organism>
<reference evidence="1 2" key="1">
    <citation type="submission" date="2013-12" db="EMBL/GenBank/DDBJ databases">
        <title>Draft genome of the parsitic nematode Ancylostoma duodenale.</title>
        <authorList>
            <person name="Mitreva M."/>
        </authorList>
    </citation>
    <scope>NUCLEOTIDE SEQUENCE [LARGE SCALE GENOMIC DNA]</scope>
    <source>
        <strain evidence="1 2">Zhejiang</strain>
    </source>
</reference>
<accession>A0A0C2DG11</accession>
<name>A0A0C2DG11_9BILA</name>
<dbReference type="AlphaFoldDB" id="A0A0C2DG11"/>
<gene>
    <name evidence="1" type="ORF">ANCDUO_08353</name>
</gene>
<dbReference type="Proteomes" id="UP000054047">
    <property type="component" value="Unassembled WGS sequence"/>
</dbReference>
<evidence type="ECO:0000313" key="1">
    <source>
        <dbReference type="EMBL" id="KIH61377.1"/>
    </source>
</evidence>
<keyword evidence="2" id="KW-1185">Reference proteome</keyword>